<evidence type="ECO:0000256" key="3">
    <source>
        <dbReference type="ARBA" id="ARBA00022553"/>
    </source>
</evidence>
<name>A0ABW6AP46_9BACT</name>
<dbReference type="InterPro" id="IPR036097">
    <property type="entry name" value="HisK_dim/P_sf"/>
</dbReference>
<evidence type="ECO:0000256" key="4">
    <source>
        <dbReference type="ARBA" id="ARBA00022679"/>
    </source>
</evidence>
<dbReference type="CDD" id="cd00082">
    <property type="entry name" value="HisKA"/>
    <property type="match status" value="1"/>
</dbReference>
<feature type="domain" description="Histidine kinase" evidence="6">
    <location>
        <begin position="222"/>
        <end position="450"/>
    </location>
</feature>
<dbReference type="InterPro" id="IPR003594">
    <property type="entry name" value="HATPase_dom"/>
</dbReference>
<dbReference type="InterPro" id="IPR029016">
    <property type="entry name" value="GAF-like_dom_sf"/>
</dbReference>
<keyword evidence="4" id="KW-0808">Transferase</keyword>
<comment type="catalytic activity">
    <reaction evidence="1">
        <text>ATP + protein L-histidine = ADP + protein N-phospho-L-histidine.</text>
        <dbReference type="EC" id="2.7.13.3"/>
    </reaction>
</comment>
<dbReference type="GO" id="GO:0005524">
    <property type="term" value="F:ATP binding"/>
    <property type="evidence" value="ECO:0007669"/>
    <property type="project" value="UniProtKB-KW"/>
</dbReference>
<gene>
    <name evidence="7" type="ORF">ACFS25_26285</name>
</gene>
<dbReference type="InterPro" id="IPR004358">
    <property type="entry name" value="Sig_transdc_His_kin-like_C"/>
</dbReference>
<dbReference type="Pfam" id="PF01590">
    <property type="entry name" value="GAF"/>
    <property type="match status" value="1"/>
</dbReference>
<dbReference type="PANTHER" id="PTHR43304:SF1">
    <property type="entry name" value="PAC DOMAIN-CONTAINING PROTEIN"/>
    <property type="match status" value="1"/>
</dbReference>
<keyword evidence="3" id="KW-0597">Phosphoprotein</keyword>
<dbReference type="SUPFAM" id="SSF47384">
    <property type="entry name" value="Homodimeric domain of signal transducing histidine kinase"/>
    <property type="match status" value="1"/>
</dbReference>
<dbReference type="SUPFAM" id="SSF55874">
    <property type="entry name" value="ATPase domain of HSP90 chaperone/DNA topoisomerase II/histidine kinase"/>
    <property type="match status" value="1"/>
</dbReference>
<dbReference type="PRINTS" id="PR00344">
    <property type="entry name" value="BCTRLSENSOR"/>
</dbReference>
<protein>
    <recommendedName>
        <fullName evidence="2">histidine kinase</fullName>
        <ecNumber evidence="2">2.7.13.3</ecNumber>
    </recommendedName>
</protein>
<organism evidence="7 8">
    <name type="scientific">Spirosoma flavum</name>
    <dbReference type="NCBI Taxonomy" id="2048557"/>
    <lineage>
        <taxon>Bacteria</taxon>
        <taxon>Pseudomonadati</taxon>
        <taxon>Bacteroidota</taxon>
        <taxon>Cytophagia</taxon>
        <taxon>Cytophagales</taxon>
        <taxon>Cytophagaceae</taxon>
        <taxon>Spirosoma</taxon>
    </lineage>
</organism>
<dbReference type="PROSITE" id="PS50109">
    <property type="entry name" value="HIS_KIN"/>
    <property type="match status" value="1"/>
</dbReference>
<dbReference type="InterPro" id="IPR003661">
    <property type="entry name" value="HisK_dim/P_dom"/>
</dbReference>
<dbReference type="RefSeq" id="WP_381507162.1">
    <property type="nucleotide sequence ID" value="NZ_JBHUOM010000025.1"/>
</dbReference>
<dbReference type="Pfam" id="PF02518">
    <property type="entry name" value="HATPase_c"/>
    <property type="match status" value="1"/>
</dbReference>
<sequence>MTFTDVDFAKDIDRVQKIPLITTLLDVVCQTTGMGFAAVARVTQDRWIVCSVRDDIQFGLVPGGELTVETTICNAIRDSHQAVIIDHVRENETFCNHPTPLMYGFQSYISFPIILKTGEFFGTLCAIDPHPAQLENPKIIGLFTLFADLIAFHLRHIEALEQSQQAIAEQVLARQHLELRETRYRNLSDELEQQVQVRTHELQQTVHDLQRSNENLEQFAYIASHDLQEPLRKIQSFGDMLQTKRATELGDDVDLLTRMQMAANRMSILIKDLLTYSRITTRQEAALPVSLNQVIATALQDLDVSIRESTAQLDIDTLPVVQGNRGQLEKLFQNLLSNALKFRRLDVPLQIRVSVQTMPATELPSLIKPARKTELYHRIEVSDNGIGFDEKYLDRVFQVFQRLHGKSTYPGTGIGLAICEKVAINHGGAITAISQPGHGAAFHVYFPVMAAAAHSLD</sequence>
<dbReference type="Proteomes" id="UP001597512">
    <property type="component" value="Unassembled WGS sequence"/>
</dbReference>
<reference evidence="8" key="1">
    <citation type="journal article" date="2019" name="Int. J. Syst. Evol. Microbiol.">
        <title>The Global Catalogue of Microorganisms (GCM) 10K type strain sequencing project: providing services to taxonomists for standard genome sequencing and annotation.</title>
        <authorList>
            <consortium name="The Broad Institute Genomics Platform"/>
            <consortium name="The Broad Institute Genome Sequencing Center for Infectious Disease"/>
            <person name="Wu L."/>
            <person name="Ma J."/>
        </authorList>
    </citation>
    <scope>NUCLEOTIDE SEQUENCE [LARGE SCALE GENOMIC DNA]</scope>
    <source>
        <strain evidence="8">KCTC 52490</strain>
    </source>
</reference>
<keyword evidence="8" id="KW-1185">Reference proteome</keyword>
<evidence type="ECO:0000256" key="5">
    <source>
        <dbReference type="ARBA" id="ARBA00022777"/>
    </source>
</evidence>
<evidence type="ECO:0000313" key="7">
    <source>
        <dbReference type="EMBL" id="MFD2937311.1"/>
    </source>
</evidence>
<dbReference type="SMART" id="SM00065">
    <property type="entry name" value="GAF"/>
    <property type="match status" value="1"/>
</dbReference>
<keyword evidence="7" id="KW-0067">ATP-binding</keyword>
<evidence type="ECO:0000259" key="6">
    <source>
        <dbReference type="PROSITE" id="PS50109"/>
    </source>
</evidence>
<evidence type="ECO:0000313" key="8">
    <source>
        <dbReference type="Proteomes" id="UP001597512"/>
    </source>
</evidence>
<dbReference type="EC" id="2.7.13.3" evidence="2"/>
<dbReference type="PANTHER" id="PTHR43304">
    <property type="entry name" value="PHYTOCHROME-LIKE PROTEIN CPH1"/>
    <property type="match status" value="1"/>
</dbReference>
<evidence type="ECO:0000256" key="2">
    <source>
        <dbReference type="ARBA" id="ARBA00012438"/>
    </source>
</evidence>
<dbReference type="InterPro" id="IPR052162">
    <property type="entry name" value="Sensor_kinase/Photoreceptor"/>
</dbReference>
<dbReference type="Pfam" id="PF00512">
    <property type="entry name" value="HisKA"/>
    <property type="match status" value="1"/>
</dbReference>
<dbReference type="EMBL" id="JBHUOM010000025">
    <property type="protein sequence ID" value="MFD2937311.1"/>
    <property type="molecule type" value="Genomic_DNA"/>
</dbReference>
<accession>A0ABW6AP46</accession>
<comment type="caution">
    <text evidence="7">The sequence shown here is derived from an EMBL/GenBank/DDBJ whole genome shotgun (WGS) entry which is preliminary data.</text>
</comment>
<keyword evidence="7" id="KW-0547">Nucleotide-binding</keyword>
<dbReference type="SMART" id="SM00387">
    <property type="entry name" value="HATPase_c"/>
    <property type="match status" value="1"/>
</dbReference>
<dbReference type="SUPFAM" id="SSF55781">
    <property type="entry name" value="GAF domain-like"/>
    <property type="match status" value="1"/>
</dbReference>
<dbReference type="Gene3D" id="1.10.287.130">
    <property type="match status" value="1"/>
</dbReference>
<dbReference type="InterPro" id="IPR036890">
    <property type="entry name" value="HATPase_C_sf"/>
</dbReference>
<dbReference type="SMART" id="SM00388">
    <property type="entry name" value="HisKA"/>
    <property type="match status" value="1"/>
</dbReference>
<dbReference type="InterPro" id="IPR005467">
    <property type="entry name" value="His_kinase_dom"/>
</dbReference>
<dbReference type="Gene3D" id="3.30.450.40">
    <property type="match status" value="1"/>
</dbReference>
<proteinExistence type="predicted"/>
<dbReference type="Gene3D" id="3.30.565.10">
    <property type="entry name" value="Histidine kinase-like ATPase, C-terminal domain"/>
    <property type="match status" value="1"/>
</dbReference>
<dbReference type="InterPro" id="IPR003018">
    <property type="entry name" value="GAF"/>
</dbReference>
<evidence type="ECO:0000256" key="1">
    <source>
        <dbReference type="ARBA" id="ARBA00000085"/>
    </source>
</evidence>
<keyword evidence="5" id="KW-0418">Kinase</keyword>